<evidence type="ECO:0000313" key="2">
    <source>
        <dbReference type="EMBL" id="GAA4834267.1"/>
    </source>
</evidence>
<protein>
    <submittedName>
        <fullName evidence="2">TAT-variant-translocated molybdopterin oxidoreductase</fullName>
    </submittedName>
</protein>
<feature type="domain" description="4Fe-4S ferredoxin-type" evidence="1">
    <location>
        <begin position="804"/>
        <end position="834"/>
    </location>
</feature>
<dbReference type="PANTHER" id="PTHR42783">
    <property type="entry name" value="GLUTAMATE SYNTHASE [NADPH] SMALL CHAIN"/>
    <property type="match status" value="1"/>
</dbReference>
<dbReference type="Gene3D" id="3.30.2070.10">
    <property type="entry name" value="Formate dehydrogenase/DMSO reductase"/>
    <property type="match status" value="1"/>
</dbReference>
<dbReference type="Pfam" id="PF12838">
    <property type="entry name" value="Fer4_7"/>
    <property type="match status" value="1"/>
</dbReference>
<dbReference type="Gene3D" id="3.40.50.740">
    <property type="match status" value="1"/>
</dbReference>
<dbReference type="InterPro" id="IPR009010">
    <property type="entry name" value="Asp_de-COase-like_dom_sf"/>
</dbReference>
<evidence type="ECO:0000313" key="3">
    <source>
        <dbReference type="Proteomes" id="UP001500298"/>
    </source>
</evidence>
<dbReference type="Gene3D" id="2.40.40.20">
    <property type="match status" value="1"/>
</dbReference>
<dbReference type="Gene3D" id="3.30.70.20">
    <property type="match status" value="2"/>
</dbReference>
<dbReference type="Proteomes" id="UP001500298">
    <property type="component" value="Unassembled WGS sequence"/>
</dbReference>
<dbReference type="SUPFAM" id="SSF53706">
    <property type="entry name" value="Formate dehydrogenase/DMSO reductase, domains 1-3"/>
    <property type="match status" value="1"/>
</dbReference>
<dbReference type="NCBIfam" id="TIGR04519">
    <property type="entry name" value="MoCo_extend_TAT"/>
    <property type="match status" value="1"/>
</dbReference>
<dbReference type="PANTHER" id="PTHR42783:SF3">
    <property type="entry name" value="GLUTAMATE SYNTHASE [NADPH] SMALL CHAIN-RELATED"/>
    <property type="match status" value="1"/>
</dbReference>
<accession>A0ABP9D855</accession>
<proteinExistence type="predicted"/>
<dbReference type="CDD" id="cd10551">
    <property type="entry name" value="PsrB"/>
    <property type="match status" value="1"/>
</dbReference>
<keyword evidence="3" id="KW-1185">Reference proteome</keyword>
<organism evidence="2 3">
    <name type="scientific">Algivirga pacifica</name>
    <dbReference type="NCBI Taxonomy" id="1162670"/>
    <lineage>
        <taxon>Bacteria</taxon>
        <taxon>Pseudomonadati</taxon>
        <taxon>Bacteroidota</taxon>
        <taxon>Cytophagia</taxon>
        <taxon>Cytophagales</taxon>
        <taxon>Flammeovirgaceae</taxon>
        <taxon>Algivirga</taxon>
    </lineage>
</organism>
<dbReference type="InterPro" id="IPR017896">
    <property type="entry name" value="4Fe4S_Fe-S-bd"/>
</dbReference>
<dbReference type="PROSITE" id="PS51379">
    <property type="entry name" value="4FE4S_FER_2"/>
    <property type="match status" value="3"/>
</dbReference>
<evidence type="ECO:0000259" key="1">
    <source>
        <dbReference type="PROSITE" id="PS51379"/>
    </source>
</evidence>
<dbReference type="Gene3D" id="3.40.228.10">
    <property type="entry name" value="Dimethylsulfoxide Reductase, domain 2"/>
    <property type="match status" value="1"/>
</dbReference>
<feature type="domain" description="4Fe-4S ferredoxin-type" evidence="1">
    <location>
        <begin position="907"/>
        <end position="936"/>
    </location>
</feature>
<dbReference type="SUPFAM" id="SSF50692">
    <property type="entry name" value="ADC-like"/>
    <property type="match status" value="1"/>
</dbReference>
<dbReference type="InterPro" id="IPR030948">
    <property type="entry name" value="TAT_var_transloc_signal_dom"/>
</dbReference>
<sequence length="1062" mass="116480">MSKKTYWKGFEQLTNDPDFVKHADKEFAEDLPIKDAYGDNSDAMEGEGTRRDFLKVMGFSVAAVTLAACEAPVKKAIPYLNKPEEVDPGVANYYASTYIDGSDYVPVVVKTREGRPIFIEGNTFSTMTKGGMSARAAASVMALYDNEKAKNATKSGKEIAWDKLDAEVTAGLKGASKVAVVSNSIVSPSTKTVLDGFTSKYNAELVQYDQVTLSALVEANKQQFGAAVVPSYDFSKVESVVSFGADFLGTWLSPEEFTANFMETRKVGPQKKDMSQLHVFESMLSITGAQADYRTPVKPSEEGLAVAALYNEIAKATGAATVATSYKNEAIAKAAKSLLAAKGASIVVSGINNVAVQTLVNATNQLLENYGKTIDLERPSFQKQGDDKKMNEFVTDLKAGKYDAVIFYNANPVYDHPRGAEIAAGIKKVKLSVSTADRLNETASLCIYNAPDSHFLEAWNDAEPKKGFFSLGQPTISTIFATRQAQESFLVWAEDEREYEEVLKANWNKLYAIAGSEESSFEKFWVRALHNGVVETTADYVSAHEAASTSVSYSATADVAAAGNAIKAAYKPTKGFELAIYTPVVMGAGTQANNPMLQETPDPITRVTWGNYIAINPADAKELAVDEEFEVNKGVVKVTVAGQEVKMPIVLQPGLPRGVVAIPTGYGRGEEAGKVAVQAAGFNAFTLVPATTGHLNFNVTAGVTVEATGEQGQLAQTQTHETIMGRESIIQETTLGEYKKNPAAARYQVMITSLEGKVKPENVSAWDIQNDGYAKQDRDKSENALWFDRLGYEADTHDYNGHHWGLAIDLNSCTGCAACVVSCHIENNVPIVGKEEVIKRREMHWMRIDRYYAHEEVEVAMPDDYKKMEKAVENPEVVFQPMMCQHCNNAPCETVCPVAATTHSSEGLNQMTYNRCIGTKYCANNCPYKVRRFNWFKYHNNDEFDYHLNNDLGKMVLNPDVTVRSRGVMEKCSMCVQRIQAGKLEAKKEGRPMQDGDATTACASACPSNAITFGDFNDPNSKIRKLVESELEERAYNVLDEINTRPNVWYTAKVRNKDSHNA</sequence>
<dbReference type="RefSeq" id="WP_345371331.1">
    <property type="nucleotide sequence ID" value="NZ_BAABJX010000029.1"/>
</dbReference>
<feature type="domain" description="4Fe-4S ferredoxin-type" evidence="1">
    <location>
        <begin position="875"/>
        <end position="906"/>
    </location>
</feature>
<reference evidence="3" key="1">
    <citation type="journal article" date="2019" name="Int. J. Syst. Evol. Microbiol.">
        <title>The Global Catalogue of Microorganisms (GCM) 10K type strain sequencing project: providing services to taxonomists for standard genome sequencing and annotation.</title>
        <authorList>
            <consortium name="The Broad Institute Genomics Platform"/>
            <consortium name="The Broad Institute Genome Sequencing Center for Infectious Disease"/>
            <person name="Wu L."/>
            <person name="Ma J."/>
        </authorList>
    </citation>
    <scope>NUCLEOTIDE SEQUENCE [LARGE SCALE GENOMIC DNA]</scope>
    <source>
        <strain evidence="3">JCM 18326</strain>
    </source>
</reference>
<name>A0ABP9D855_9BACT</name>
<dbReference type="SUPFAM" id="SSF54862">
    <property type="entry name" value="4Fe-4S ferredoxins"/>
    <property type="match status" value="1"/>
</dbReference>
<dbReference type="EMBL" id="BAABJX010000029">
    <property type="protein sequence ID" value="GAA4834267.1"/>
    <property type="molecule type" value="Genomic_DNA"/>
</dbReference>
<gene>
    <name evidence="2" type="ORF">GCM10023331_19380</name>
</gene>
<comment type="caution">
    <text evidence="2">The sequence shown here is derived from an EMBL/GenBank/DDBJ whole genome shotgun (WGS) entry which is preliminary data.</text>
</comment>